<evidence type="ECO:0000313" key="2">
    <source>
        <dbReference type="EMBL" id="MBB2996418.1"/>
    </source>
</evidence>
<dbReference type="SUPFAM" id="SSF53098">
    <property type="entry name" value="Ribonuclease H-like"/>
    <property type="match status" value="1"/>
</dbReference>
<reference evidence="2 3" key="1">
    <citation type="submission" date="2020-08" db="EMBL/GenBank/DDBJ databases">
        <title>Sequencing the genomes of 1000 actinobacteria strains.</title>
        <authorList>
            <person name="Klenk H.-P."/>
        </authorList>
    </citation>
    <scope>NUCLEOTIDE SEQUENCE [LARGE SCALE GENOMIC DNA]</scope>
    <source>
        <strain evidence="2 3">DSM 22826</strain>
    </source>
</reference>
<dbReference type="Gene3D" id="3.30.420.10">
    <property type="entry name" value="Ribonuclease H-like superfamily/Ribonuclease H"/>
    <property type="match status" value="1"/>
</dbReference>
<comment type="caution">
    <text evidence="2">The sequence shown here is derived from an EMBL/GenBank/DDBJ whole genome shotgun (WGS) entry which is preliminary data.</text>
</comment>
<dbReference type="CDD" id="cd06130">
    <property type="entry name" value="DNA_pol_III_epsilon_like"/>
    <property type="match status" value="1"/>
</dbReference>
<dbReference type="PANTHER" id="PTHR30231">
    <property type="entry name" value="DNA POLYMERASE III SUBUNIT EPSILON"/>
    <property type="match status" value="1"/>
</dbReference>
<dbReference type="Pfam" id="PF00929">
    <property type="entry name" value="RNase_T"/>
    <property type="match status" value="1"/>
</dbReference>
<protein>
    <submittedName>
        <fullName evidence="2">DNA polymerase-3 subunit epsilon</fullName>
        <ecNumber evidence="2">2.7.7.7</ecNumber>
    </submittedName>
</protein>
<dbReference type="SMART" id="SM00479">
    <property type="entry name" value="EXOIII"/>
    <property type="match status" value="1"/>
</dbReference>
<accession>A0A839QJ31</accession>
<gene>
    <name evidence="2" type="ORF">E9229_002609</name>
</gene>
<name>A0A839QJ31_9MICC</name>
<dbReference type="GO" id="GO:0003887">
    <property type="term" value="F:DNA-directed DNA polymerase activity"/>
    <property type="evidence" value="ECO:0007669"/>
    <property type="project" value="UniProtKB-EC"/>
</dbReference>
<dbReference type="EMBL" id="JACHVS010000001">
    <property type="protein sequence ID" value="MBB2996418.1"/>
    <property type="molecule type" value="Genomic_DNA"/>
</dbReference>
<dbReference type="EC" id="2.7.7.7" evidence="2"/>
<feature type="domain" description="Exonuclease" evidence="1">
    <location>
        <begin position="4"/>
        <end position="170"/>
    </location>
</feature>
<dbReference type="GO" id="GO:0005829">
    <property type="term" value="C:cytosol"/>
    <property type="evidence" value="ECO:0007669"/>
    <property type="project" value="TreeGrafter"/>
</dbReference>
<sequence length="339" mass="36134">MALDFTAIDFETANGFRGSACSVGLSRVRGGRIVEETTWLMRPPEGFDHFDPRNVQIHRITPEMVAHRPRFGELFTEMAGFIGTDVLVAHNAAFDLGVIRSALEVSELSGPAYDFACTVKLARRSYELDSYSLPFVAEAAGAPMTNHHDAGADASACASIMIDISRKCAVRSVSLAAESLQVAMGHAAAYSIGDPLSKATVDAQGWARSGHQMPLQPEWALWPQEGENPVPNPDADPANPLFGETVVFTGNLGINRQDAKDRAAQMGAQTASRVTRATTVLVAGDGFVPADLRNGRLTGKAKKVIRMREAGLPVSVLSEGEFLQMVGGAWPGTGRPAAS</sequence>
<keyword evidence="2" id="KW-0808">Transferase</keyword>
<keyword evidence="2" id="KW-0548">Nucleotidyltransferase</keyword>
<dbReference type="InterPro" id="IPR036420">
    <property type="entry name" value="BRCT_dom_sf"/>
</dbReference>
<dbReference type="PANTHER" id="PTHR30231:SF42">
    <property type="entry name" value="EXONUCLEASE"/>
    <property type="match status" value="1"/>
</dbReference>
<dbReference type="SUPFAM" id="SSF52113">
    <property type="entry name" value="BRCT domain"/>
    <property type="match status" value="1"/>
</dbReference>
<organism evidence="2 3">
    <name type="scientific">Paeniglutamicibacter cryotolerans</name>
    <dbReference type="NCBI Taxonomy" id="670079"/>
    <lineage>
        <taxon>Bacteria</taxon>
        <taxon>Bacillati</taxon>
        <taxon>Actinomycetota</taxon>
        <taxon>Actinomycetes</taxon>
        <taxon>Micrococcales</taxon>
        <taxon>Micrococcaceae</taxon>
        <taxon>Paeniglutamicibacter</taxon>
    </lineage>
</organism>
<dbReference type="Proteomes" id="UP000523000">
    <property type="component" value="Unassembled WGS sequence"/>
</dbReference>
<dbReference type="GO" id="GO:0003676">
    <property type="term" value="F:nucleic acid binding"/>
    <property type="evidence" value="ECO:0007669"/>
    <property type="project" value="InterPro"/>
</dbReference>
<dbReference type="CDD" id="cd17748">
    <property type="entry name" value="BRCT_DNA_ligase_like"/>
    <property type="match status" value="1"/>
</dbReference>
<dbReference type="AlphaFoldDB" id="A0A839QJ31"/>
<dbReference type="InterPro" id="IPR012337">
    <property type="entry name" value="RNaseH-like_sf"/>
</dbReference>
<keyword evidence="3" id="KW-1185">Reference proteome</keyword>
<proteinExistence type="predicted"/>
<dbReference type="InterPro" id="IPR013520">
    <property type="entry name" value="Ribonucl_H"/>
</dbReference>
<dbReference type="RefSeq" id="WP_183511691.1">
    <property type="nucleotide sequence ID" value="NZ_BAABGK010000012.1"/>
</dbReference>
<evidence type="ECO:0000259" key="1">
    <source>
        <dbReference type="SMART" id="SM00479"/>
    </source>
</evidence>
<evidence type="ECO:0000313" key="3">
    <source>
        <dbReference type="Proteomes" id="UP000523000"/>
    </source>
</evidence>
<dbReference type="GO" id="GO:0008408">
    <property type="term" value="F:3'-5' exonuclease activity"/>
    <property type="evidence" value="ECO:0007669"/>
    <property type="project" value="TreeGrafter"/>
</dbReference>
<dbReference type="InterPro" id="IPR036397">
    <property type="entry name" value="RNaseH_sf"/>
</dbReference>
<dbReference type="Gene3D" id="3.40.50.10190">
    <property type="entry name" value="BRCT domain"/>
    <property type="match status" value="1"/>
</dbReference>